<dbReference type="Proteomes" id="UP000002424">
    <property type="component" value="Chromosome"/>
</dbReference>
<organism evidence="1 2">
    <name type="scientific">Azotobacter vinelandii (strain DJ / ATCC BAA-1303)</name>
    <dbReference type="NCBI Taxonomy" id="322710"/>
    <lineage>
        <taxon>Bacteria</taxon>
        <taxon>Pseudomonadati</taxon>
        <taxon>Pseudomonadota</taxon>
        <taxon>Gammaproteobacteria</taxon>
        <taxon>Pseudomonadales</taxon>
        <taxon>Pseudomonadaceae</taxon>
        <taxon>Azotobacter</taxon>
    </lineage>
</organism>
<dbReference type="OrthoDB" id="9935986at2"/>
<dbReference type="RefSeq" id="WP_012700977.1">
    <property type="nucleotide sequence ID" value="NC_012560.1"/>
</dbReference>
<dbReference type="GeneID" id="88185573"/>
<proteinExistence type="predicted"/>
<dbReference type="EMBL" id="CP001157">
    <property type="protein sequence ID" value="ACO78579.1"/>
    <property type="molecule type" value="Genomic_DNA"/>
</dbReference>
<dbReference type="EnsemblBacteria" id="ACO78579">
    <property type="protein sequence ID" value="ACO78579"/>
    <property type="gene ID" value="Avin_23920"/>
</dbReference>
<accession>C1DHI4</accession>
<dbReference type="HOGENOM" id="CLU_2840273_0_0_6"/>
<protein>
    <submittedName>
        <fullName evidence="1">Uncharacterized protein</fullName>
    </submittedName>
</protein>
<evidence type="ECO:0000313" key="2">
    <source>
        <dbReference type="Proteomes" id="UP000002424"/>
    </source>
</evidence>
<sequence length="65" mass="7778">MWTDEDKFDLEHQGLLDREADKSLRDLEDDGLDYSFEDEVLENLVELEPEDEDGWDEDIESWDDL</sequence>
<reference evidence="1 2" key="1">
    <citation type="journal article" date="2009" name="J. Bacteriol.">
        <title>Genome sequence of Azotobacter vinelandii, an obligate aerobe specialized to support diverse anaerobic metabolic processes.</title>
        <authorList>
            <person name="Setubal J.C."/>
            <person name="dos Santos P."/>
            <person name="Goldman B.S."/>
            <person name="Ertesvag H."/>
            <person name="Espin G."/>
            <person name="Rubio L.M."/>
            <person name="Valla S."/>
            <person name="Almeida N.F."/>
            <person name="Balasubramanian D."/>
            <person name="Cromes L."/>
            <person name="Curatti L."/>
            <person name="Du Z."/>
            <person name="Godsy E."/>
            <person name="Goodner B."/>
            <person name="Hellner-Burris K."/>
            <person name="Hernandez J.A."/>
            <person name="Houmiel K."/>
            <person name="Imperial J."/>
            <person name="Kennedy C."/>
            <person name="Larson T.J."/>
            <person name="Latreille P."/>
            <person name="Ligon L.S."/>
            <person name="Lu J."/>
            <person name="Maerk M."/>
            <person name="Miller N.M."/>
            <person name="Norton S."/>
            <person name="O'Carroll I.P."/>
            <person name="Paulsen I."/>
            <person name="Raulfs E.C."/>
            <person name="Roemer R."/>
            <person name="Rosser J."/>
            <person name="Segura D."/>
            <person name="Slater S."/>
            <person name="Stricklin S.L."/>
            <person name="Studholme D.J."/>
            <person name="Sun J."/>
            <person name="Viana C.J."/>
            <person name="Wallin E."/>
            <person name="Wang B."/>
            <person name="Wheeler C."/>
            <person name="Zhu H."/>
            <person name="Dean D.R."/>
            <person name="Dixon R."/>
            <person name="Wood D."/>
        </authorList>
    </citation>
    <scope>NUCLEOTIDE SEQUENCE [LARGE SCALE GENOMIC DNA]</scope>
    <source>
        <strain evidence="2">DJ / ATCC BAA-1303</strain>
    </source>
</reference>
<keyword evidence="2" id="KW-1185">Reference proteome</keyword>
<evidence type="ECO:0000313" key="1">
    <source>
        <dbReference type="EMBL" id="ACO78579.1"/>
    </source>
</evidence>
<gene>
    <name evidence="1" type="ordered locus">Avin_23920</name>
</gene>
<name>C1DHI4_AZOVD</name>
<dbReference type="AlphaFoldDB" id="C1DHI4"/>
<dbReference type="KEGG" id="avn:Avin_23920"/>